<dbReference type="EMBL" id="QXIR01000012">
    <property type="protein sequence ID" value="RIW34013.1"/>
    <property type="molecule type" value="Genomic_DNA"/>
</dbReference>
<organism evidence="1 2">
    <name type="scientific">Bacillus salacetis</name>
    <dbReference type="NCBI Taxonomy" id="2315464"/>
    <lineage>
        <taxon>Bacteria</taxon>
        <taxon>Bacillati</taxon>
        <taxon>Bacillota</taxon>
        <taxon>Bacilli</taxon>
        <taxon>Bacillales</taxon>
        <taxon>Bacillaceae</taxon>
        <taxon>Bacillus</taxon>
    </lineage>
</organism>
<accession>A0A3A1R1G7</accession>
<proteinExistence type="predicted"/>
<name>A0A3A1R1G7_9BACI</name>
<protein>
    <submittedName>
        <fullName evidence="1">Uncharacterized protein</fullName>
    </submittedName>
</protein>
<evidence type="ECO:0000313" key="2">
    <source>
        <dbReference type="Proteomes" id="UP000265801"/>
    </source>
</evidence>
<dbReference type="Proteomes" id="UP000265801">
    <property type="component" value="Unassembled WGS sequence"/>
</dbReference>
<gene>
    <name evidence="1" type="ORF">D3H55_10480</name>
</gene>
<evidence type="ECO:0000313" key="1">
    <source>
        <dbReference type="EMBL" id="RIW34013.1"/>
    </source>
</evidence>
<dbReference type="AlphaFoldDB" id="A0A3A1R1G7"/>
<comment type="caution">
    <text evidence="1">The sequence shown here is derived from an EMBL/GenBank/DDBJ whole genome shotgun (WGS) entry which is preliminary data.</text>
</comment>
<sequence>MVIRVILHLFNIFELLQKVIFINWRRNKGRDKRRLEKNAHGAAPFVFNQYIEMGKFGYGHVPRNL</sequence>
<keyword evidence="2" id="KW-1185">Reference proteome</keyword>
<reference evidence="1 2" key="1">
    <citation type="submission" date="2018-09" db="EMBL/GenBank/DDBJ databases">
        <title>Bacillus saliacetes sp. nov., isolated from Thai shrimp paste (Ka-pi).</title>
        <authorList>
            <person name="Daroonpunt R."/>
            <person name="Tanasupawat S."/>
            <person name="Yiamsombut S."/>
        </authorList>
    </citation>
    <scope>NUCLEOTIDE SEQUENCE [LARGE SCALE GENOMIC DNA]</scope>
    <source>
        <strain evidence="1 2">SKP7-4</strain>
    </source>
</reference>